<evidence type="ECO:0000256" key="1">
    <source>
        <dbReference type="PROSITE-ProRule" id="PRU00409"/>
    </source>
</evidence>
<dbReference type="SUPFAM" id="SSF56059">
    <property type="entry name" value="Glutathione synthetase ATP-binding domain-like"/>
    <property type="match status" value="1"/>
</dbReference>
<keyword evidence="2" id="KW-0812">Transmembrane</keyword>
<keyword evidence="1" id="KW-0547">Nucleotide-binding</keyword>
<evidence type="ECO:0000313" key="5">
    <source>
        <dbReference type="Proteomes" id="UP000315133"/>
    </source>
</evidence>
<keyword evidence="2" id="KW-0472">Membrane</keyword>
<dbReference type="InterPro" id="IPR013651">
    <property type="entry name" value="ATP-grasp_RimK-type"/>
</dbReference>
<keyword evidence="5" id="KW-1185">Reference proteome</keyword>
<dbReference type="EMBL" id="VFPU01000001">
    <property type="protein sequence ID" value="TQM95920.1"/>
    <property type="molecule type" value="Genomic_DNA"/>
</dbReference>
<dbReference type="AlphaFoldDB" id="A0A543KLJ7"/>
<comment type="caution">
    <text evidence="4">The sequence shown here is derived from an EMBL/GenBank/DDBJ whole genome shotgun (WGS) entry which is preliminary data.</text>
</comment>
<dbReference type="PANTHER" id="PTHR30282">
    <property type="entry name" value="P-AMINOBENZOYL GLUTAMATE TRANSPORTER"/>
    <property type="match status" value="1"/>
</dbReference>
<feature type="transmembrane region" description="Helical" evidence="2">
    <location>
        <begin position="126"/>
        <end position="147"/>
    </location>
</feature>
<feature type="transmembrane region" description="Helical" evidence="2">
    <location>
        <begin position="70"/>
        <end position="90"/>
    </location>
</feature>
<feature type="transmembrane region" description="Helical" evidence="2">
    <location>
        <begin position="29"/>
        <end position="49"/>
    </location>
</feature>
<sequence>MTATSAATTRTDRILNGIERAGNKLPDPFLLLVYLLVTVLPIILAVGVAEKSGLLAALIRKTFASSPPWALPYAVGVVGVLGSIMPDAAFVDIPPLAAMVFAAGRHPVAGLLGGFAATGASYSTSLVVTSLGALFAGITTAVTGSLPNPGDPVTPLSNYYFNVVSALLLMALAGLLIDKVLEPRLVRQDVPREQVVDEEGETAEPVPEAELSPLESRALVRAGLAALVVAQRGRCLPAALAAAELDRLRRLTQILTPLNPEMSKVDQLTRLRAAGIETQRTVAAIGRANVVEAARSIPAPFVIKHNQGGKGLGVRRFDDHDALAAHVASAEFEEPQDGITLVQEYVVAARPSITRVEIVGGEFVYAIEADTARGGFQLCPADACEIDPTTGQPIMPPGATIAPEPGQQLFSLREGFDHPIIERYLAFARANAIEVCGIEFIESQDGRILTYDVNTNTNYNAAIEQVAPRSAPLALARYLRSLAEQNATLGG</sequence>
<dbReference type="PROSITE" id="PS50975">
    <property type="entry name" value="ATP_GRASP"/>
    <property type="match status" value="1"/>
</dbReference>
<dbReference type="InterPro" id="IPR011761">
    <property type="entry name" value="ATP-grasp"/>
</dbReference>
<feature type="domain" description="ATP-grasp" evidence="3">
    <location>
        <begin position="268"/>
        <end position="484"/>
    </location>
</feature>
<dbReference type="Pfam" id="PF03806">
    <property type="entry name" value="ABG_transport"/>
    <property type="match status" value="1"/>
</dbReference>
<feature type="transmembrane region" description="Helical" evidence="2">
    <location>
        <begin position="159"/>
        <end position="177"/>
    </location>
</feature>
<keyword evidence="1" id="KW-0067">ATP-binding</keyword>
<dbReference type="InterPro" id="IPR004697">
    <property type="entry name" value="AbgT"/>
</dbReference>
<dbReference type="Proteomes" id="UP000315133">
    <property type="component" value="Unassembled WGS sequence"/>
</dbReference>
<accession>A0A543KLJ7</accession>
<organism evidence="4 5">
    <name type="scientific">Ornithinimicrobium humiphilum</name>
    <dbReference type="NCBI Taxonomy" id="125288"/>
    <lineage>
        <taxon>Bacteria</taxon>
        <taxon>Bacillati</taxon>
        <taxon>Actinomycetota</taxon>
        <taxon>Actinomycetes</taxon>
        <taxon>Micrococcales</taxon>
        <taxon>Ornithinimicrobiaceae</taxon>
        <taxon>Ornithinimicrobium</taxon>
    </lineage>
</organism>
<reference evidence="4 5" key="1">
    <citation type="submission" date="2019-06" db="EMBL/GenBank/DDBJ databases">
        <title>Sequencing the genomes of 1000 actinobacteria strains.</title>
        <authorList>
            <person name="Klenk H.-P."/>
        </authorList>
    </citation>
    <scope>NUCLEOTIDE SEQUENCE [LARGE SCALE GENOMIC DNA]</scope>
    <source>
        <strain evidence="4 5">DSM 12362</strain>
    </source>
</reference>
<evidence type="ECO:0000313" key="4">
    <source>
        <dbReference type="EMBL" id="TQM95920.1"/>
    </source>
</evidence>
<dbReference type="Pfam" id="PF08443">
    <property type="entry name" value="RimK"/>
    <property type="match status" value="1"/>
</dbReference>
<name>A0A543KLJ7_9MICO</name>
<feature type="transmembrane region" description="Helical" evidence="2">
    <location>
        <begin position="96"/>
        <end position="119"/>
    </location>
</feature>
<dbReference type="Gene3D" id="3.30.470.20">
    <property type="entry name" value="ATP-grasp fold, B domain"/>
    <property type="match status" value="1"/>
</dbReference>
<protein>
    <submittedName>
        <fullName evidence="4">RimK-like ATP-grasp domain-containing protein</fullName>
    </submittedName>
</protein>
<gene>
    <name evidence="4" type="ORF">FB476_0771</name>
</gene>
<dbReference type="GO" id="GO:1902604">
    <property type="term" value="P:p-aminobenzoyl-glutamate transmembrane transport"/>
    <property type="evidence" value="ECO:0007669"/>
    <property type="project" value="InterPro"/>
</dbReference>
<dbReference type="RefSeq" id="WP_337678333.1">
    <property type="nucleotide sequence ID" value="NZ_BAAAIL010000003.1"/>
</dbReference>
<dbReference type="PANTHER" id="PTHR30282:SF0">
    <property type="entry name" value="P-AMINOBENZOYL-GLUTAMATE TRANSPORT PROTEIN"/>
    <property type="match status" value="1"/>
</dbReference>
<dbReference type="GO" id="GO:0005524">
    <property type="term" value="F:ATP binding"/>
    <property type="evidence" value="ECO:0007669"/>
    <property type="project" value="UniProtKB-UniRule"/>
</dbReference>
<proteinExistence type="predicted"/>
<keyword evidence="2" id="KW-1133">Transmembrane helix</keyword>
<dbReference type="GO" id="GO:0046872">
    <property type="term" value="F:metal ion binding"/>
    <property type="evidence" value="ECO:0007669"/>
    <property type="project" value="InterPro"/>
</dbReference>
<evidence type="ECO:0000256" key="2">
    <source>
        <dbReference type="SAM" id="Phobius"/>
    </source>
</evidence>
<evidence type="ECO:0000259" key="3">
    <source>
        <dbReference type="PROSITE" id="PS50975"/>
    </source>
</evidence>
<dbReference type="GO" id="GO:0015558">
    <property type="term" value="F:secondary active p-aminobenzoyl-glutamate transmembrane transporter activity"/>
    <property type="evidence" value="ECO:0007669"/>
    <property type="project" value="InterPro"/>
</dbReference>